<feature type="compositionally biased region" description="Basic and acidic residues" evidence="2">
    <location>
        <begin position="123"/>
        <end position="135"/>
    </location>
</feature>
<feature type="compositionally biased region" description="Polar residues" evidence="2">
    <location>
        <begin position="95"/>
        <end position="108"/>
    </location>
</feature>
<dbReference type="Proteomes" id="UP001465976">
    <property type="component" value="Unassembled WGS sequence"/>
</dbReference>
<protein>
    <submittedName>
        <fullName evidence="4">Gypsy retrotransposon integrase-like protein 1</fullName>
    </submittedName>
</protein>
<feature type="region of interest" description="Disordered" evidence="2">
    <location>
        <begin position="92"/>
        <end position="135"/>
    </location>
</feature>
<dbReference type="InterPro" id="IPR007219">
    <property type="entry name" value="XnlR_reg_dom"/>
</dbReference>
<dbReference type="PANTHER" id="PTHR46910">
    <property type="entry name" value="TRANSCRIPTION FACTOR PDR1"/>
    <property type="match status" value="1"/>
</dbReference>
<keyword evidence="1" id="KW-0539">Nucleus</keyword>
<evidence type="ECO:0000256" key="2">
    <source>
        <dbReference type="SAM" id="MobiDB-lite"/>
    </source>
</evidence>
<organism evidence="4 5">
    <name type="scientific">Marasmius crinis-equi</name>
    <dbReference type="NCBI Taxonomy" id="585013"/>
    <lineage>
        <taxon>Eukaryota</taxon>
        <taxon>Fungi</taxon>
        <taxon>Dikarya</taxon>
        <taxon>Basidiomycota</taxon>
        <taxon>Agaricomycotina</taxon>
        <taxon>Agaricomycetes</taxon>
        <taxon>Agaricomycetidae</taxon>
        <taxon>Agaricales</taxon>
        <taxon>Marasmiineae</taxon>
        <taxon>Marasmiaceae</taxon>
        <taxon>Marasmius</taxon>
    </lineage>
</organism>
<dbReference type="SMART" id="SM00906">
    <property type="entry name" value="Fungal_trans"/>
    <property type="match status" value="1"/>
</dbReference>
<evidence type="ECO:0000313" key="4">
    <source>
        <dbReference type="EMBL" id="KAL0571906.1"/>
    </source>
</evidence>
<gene>
    <name evidence="4" type="primary">GIN1_18</name>
    <name evidence="4" type="ORF">V5O48_010053</name>
</gene>
<feature type="region of interest" description="Disordered" evidence="2">
    <location>
        <begin position="649"/>
        <end position="682"/>
    </location>
</feature>
<dbReference type="CDD" id="cd12148">
    <property type="entry name" value="fungal_TF_MHR"/>
    <property type="match status" value="1"/>
</dbReference>
<proteinExistence type="predicted"/>
<keyword evidence="5" id="KW-1185">Reference proteome</keyword>
<dbReference type="Pfam" id="PF04082">
    <property type="entry name" value="Fungal_trans"/>
    <property type="match status" value="1"/>
</dbReference>
<feature type="domain" description="Xylanolytic transcriptional activator regulatory" evidence="3">
    <location>
        <begin position="328"/>
        <end position="401"/>
    </location>
</feature>
<comment type="caution">
    <text evidence="4">The sequence shown here is derived from an EMBL/GenBank/DDBJ whole genome shotgun (WGS) entry which is preliminary data.</text>
</comment>
<accession>A0ABR3F9G0</accession>
<reference evidence="4 5" key="1">
    <citation type="submission" date="2024-02" db="EMBL/GenBank/DDBJ databases">
        <title>A draft genome for the cacao thread blight pathogen Marasmius crinis-equi.</title>
        <authorList>
            <person name="Cohen S.P."/>
            <person name="Baruah I.K."/>
            <person name="Amoako-Attah I."/>
            <person name="Bukari Y."/>
            <person name="Meinhardt L.W."/>
            <person name="Bailey B.A."/>
        </authorList>
    </citation>
    <scope>NUCLEOTIDE SEQUENCE [LARGE SCALE GENOMIC DNA]</scope>
    <source>
        <strain evidence="4 5">GH-76</strain>
    </source>
</reference>
<evidence type="ECO:0000256" key="1">
    <source>
        <dbReference type="ARBA" id="ARBA00023242"/>
    </source>
</evidence>
<name>A0ABR3F9G0_9AGAR</name>
<evidence type="ECO:0000259" key="3">
    <source>
        <dbReference type="SMART" id="SM00906"/>
    </source>
</evidence>
<dbReference type="InterPro" id="IPR050987">
    <property type="entry name" value="AtrR-like"/>
</dbReference>
<evidence type="ECO:0000313" key="5">
    <source>
        <dbReference type="Proteomes" id="UP001465976"/>
    </source>
</evidence>
<feature type="compositionally biased region" description="Low complexity" evidence="2">
    <location>
        <begin position="25"/>
        <end position="41"/>
    </location>
</feature>
<dbReference type="EMBL" id="JBAHYK010000699">
    <property type="protein sequence ID" value="KAL0571906.1"/>
    <property type="molecule type" value="Genomic_DNA"/>
</dbReference>
<dbReference type="PANTHER" id="PTHR46910:SF38">
    <property type="entry name" value="ZN(2)-C6 FUNGAL-TYPE DOMAIN-CONTAINING PROTEIN"/>
    <property type="match status" value="1"/>
</dbReference>
<feature type="compositionally biased region" description="Polar residues" evidence="2">
    <location>
        <begin position="668"/>
        <end position="679"/>
    </location>
</feature>
<feature type="region of interest" description="Disordered" evidence="2">
    <location>
        <begin position="1"/>
        <end position="41"/>
    </location>
</feature>
<sequence length="808" mass="90848">MAEARVAKRVGKQAEEQATIQPTRSSSASAQPPQLPLSLGGSEIDDAKAHISAILSTSTPYRLVEDQAVTLKILVQISCYARYLEGQVDHKYTPSAASSPRQPSNSPEPENLPRPVPFSSDLPRPKEAEADRDIPLSEPLRQLHFGLTDAKDAFYGKGSNVMLLKTAFNIKGQNSGTELNGHSSKRPEYWTRYTWQQPLTNNEPLPLEFPDVDLMFHLVALYFDKFQLSIRMLHRPSFERNVYEGLHLRDRSFGALLLTVCALGSRYSADPRVLIDGCGELSAGWQWINRLRPFEILSFGVGVETSVIELQTMCNYILFIQPTTTDLTWPLIGLGFRYAQVAGAHRKHFMQHKPLAEQELWKRAFWVLIALDTYSSAFYGRPRCTTPIDYNQEFPLEVDDEYWEHSDPEQCFKQPPDKPSTITFWVQFLKILRVLGIAQRSYLGLNKRGLESHIWGIPEDHRVLTELDSLLNVWIDQVPEHLRWKPDQPDSVFFNQSATIHSIYYWVQIQVHRPFIAVPGCDDKSPNLSYSTLAVCSNAARSCIRLLDIQSKKGTVDWTTSQVVTVVILLPSVLTVRSFGQMSLYSSAMVFMLNLWGNSRPGLSIDPTRHLQDVHRCISVLKCFEPRWQKAGGLIDIITEILTMTELPSNPYMTSKKRSRTDDGDGEGSQTPLQQESSPQYPPFSDDWWLNAGLGSSTLGDTSASHPGYVELPLYTEDLSGSYFDPLPSNPNQATQTIAQDFGAGLQQGQQAEVDMANSGTWVGGDPVFTDQSLPPFDGNTADLWFQAIGGDPWVGWTRYFGVDGYQI</sequence>